<evidence type="ECO:0000313" key="2">
    <source>
        <dbReference type="Proteomes" id="UP000004221"/>
    </source>
</evidence>
<dbReference type="AlphaFoldDB" id="I4EE87"/>
<evidence type="ECO:0000313" key="1">
    <source>
        <dbReference type="EMBL" id="CCF82999.1"/>
    </source>
</evidence>
<organism evidence="1 2">
    <name type="scientific">Nitrolancea hollandica Lb</name>
    <dbReference type="NCBI Taxonomy" id="1129897"/>
    <lineage>
        <taxon>Bacteria</taxon>
        <taxon>Pseudomonadati</taxon>
        <taxon>Thermomicrobiota</taxon>
        <taxon>Thermomicrobia</taxon>
        <taxon>Sphaerobacterales</taxon>
        <taxon>Sphaerobacterineae</taxon>
        <taxon>Sphaerobacteraceae</taxon>
        <taxon>Nitrolancea</taxon>
    </lineage>
</organism>
<gene>
    <name evidence="1" type="ORF">NITHO_1750014</name>
</gene>
<proteinExistence type="predicted"/>
<reference evidence="1 2" key="1">
    <citation type="journal article" date="2012" name="ISME J.">
        <title>Nitrification expanded: discovery, physiology and genomics of a nitrite-oxidizing bacterium from the phylum Chloroflexi.</title>
        <authorList>
            <person name="Sorokin D.Y."/>
            <person name="Lucker S."/>
            <person name="Vejmelkova D."/>
            <person name="Kostrikina N.A."/>
            <person name="Kleerebezem R."/>
            <person name="Rijpstra W.I."/>
            <person name="Damste J.S."/>
            <person name="Le Paslier D."/>
            <person name="Muyzer G."/>
            <person name="Wagner M."/>
            <person name="van Loosdrecht M.C."/>
            <person name="Daims H."/>
        </authorList>
    </citation>
    <scope>NUCLEOTIDE SEQUENCE [LARGE SCALE GENOMIC DNA]</scope>
    <source>
        <strain evidence="2">none</strain>
    </source>
</reference>
<name>I4EE87_9BACT</name>
<comment type="caution">
    <text evidence="1">The sequence shown here is derived from an EMBL/GenBank/DDBJ whole genome shotgun (WGS) entry which is preliminary data.</text>
</comment>
<dbReference type="EMBL" id="CAGS01000085">
    <property type="protein sequence ID" value="CCF82999.1"/>
    <property type="molecule type" value="Genomic_DNA"/>
</dbReference>
<sequence length="157" mass="17040">MPQCGQGIVVSSCCFIAYPLVIGALAGQAVLTQLSASGSFLWHQLVLTWLAHGVFEKPAATLEFGMRLLVPRSGLGGEQMEHDFTRLTERVDRIEQSVSVFSDLKGTLLEISHRPGWTSVAEFALVEASLESIQQQIETAAQHYKQLIEAAGKVGEA</sequence>
<dbReference type="Proteomes" id="UP000004221">
    <property type="component" value="Unassembled WGS sequence"/>
</dbReference>
<accession>I4EE87</accession>
<keyword evidence="2" id="KW-1185">Reference proteome</keyword>
<protein>
    <submittedName>
        <fullName evidence="1">Uncharacterized protein</fullName>
    </submittedName>
</protein>